<sequence length="222" mass="22668">MSDIDSGGTLDTSGAGGRKAQAKELVGQASETLKAEAKTFASVAQDRVRAETQKGTERATKTLGDFANAIRKAGDELGSADQSPASRLVRQAADGLETFSRSLEGKDPGDLLNDVRDFGRRHPMAFVGGAVLAGLALGRFVRATEREPMSFGGEDMAQAEEAMFDGPSELGASGGLAAPLADNLDTLEGPAPLASPAEDSVSDLTGAPDTGPDPAAPPIGGR</sequence>
<evidence type="ECO:0000313" key="2">
    <source>
        <dbReference type="EMBL" id="RAK62486.1"/>
    </source>
</evidence>
<dbReference type="Proteomes" id="UP000249524">
    <property type="component" value="Unassembled WGS sequence"/>
</dbReference>
<gene>
    <name evidence="2" type="ORF">DJ019_18890</name>
</gene>
<evidence type="ECO:0000256" key="1">
    <source>
        <dbReference type="SAM" id="MobiDB-lite"/>
    </source>
</evidence>
<accession>A0A328B992</accession>
<evidence type="ECO:0008006" key="4">
    <source>
        <dbReference type="Google" id="ProtNLM"/>
    </source>
</evidence>
<dbReference type="OrthoDB" id="7211085at2"/>
<feature type="region of interest" description="Disordered" evidence="1">
    <location>
        <begin position="1"/>
        <end position="28"/>
    </location>
</feature>
<reference evidence="2 3" key="1">
    <citation type="submission" date="2018-05" db="EMBL/GenBank/DDBJ databases">
        <authorList>
            <person name="Lanie J.A."/>
            <person name="Ng W.-L."/>
            <person name="Kazmierczak K.M."/>
            <person name="Andrzejewski T.M."/>
            <person name="Davidsen T.M."/>
            <person name="Wayne K.J."/>
            <person name="Tettelin H."/>
            <person name="Glass J.I."/>
            <person name="Rusch D."/>
            <person name="Podicherti R."/>
            <person name="Tsui H.-C.T."/>
            <person name="Winkler M.E."/>
        </authorList>
    </citation>
    <scope>NUCLEOTIDE SEQUENCE [LARGE SCALE GENOMIC DNA]</scope>
    <source>
        <strain evidence="2 3">BUT-10</strain>
    </source>
</reference>
<feature type="region of interest" description="Disordered" evidence="1">
    <location>
        <begin position="152"/>
        <end position="222"/>
    </location>
</feature>
<dbReference type="AlphaFoldDB" id="A0A328B992"/>
<name>A0A328B992_9CAUL</name>
<organism evidence="2 3">
    <name type="scientific">Phenylobacterium kunshanense</name>
    <dbReference type="NCBI Taxonomy" id="1445034"/>
    <lineage>
        <taxon>Bacteria</taxon>
        <taxon>Pseudomonadati</taxon>
        <taxon>Pseudomonadota</taxon>
        <taxon>Alphaproteobacteria</taxon>
        <taxon>Caulobacterales</taxon>
        <taxon>Caulobacteraceae</taxon>
        <taxon>Phenylobacterium</taxon>
    </lineage>
</organism>
<dbReference type="RefSeq" id="WP_111277972.1">
    <property type="nucleotide sequence ID" value="NZ_QFYS01000011.1"/>
</dbReference>
<dbReference type="EMBL" id="QFYS01000011">
    <property type="protein sequence ID" value="RAK62486.1"/>
    <property type="molecule type" value="Genomic_DNA"/>
</dbReference>
<keyword evidence="3" id="KW-1185">Reference proteome</keyword>
<feature type="compositionally biased region" description="Low complexity" evidence="1">
    <location>
        <begin position="166"/>
        <end position="181"/>
    </location>
</feature>
<evidence type="ECO:0000313" key="3">
    <source>
        <dbReference type="Proteomes" id="UP000249524"/>
    </source>
</evidence>
<comment type="caution">
    <text evidence="2">The sequence shown here is derived from an EMBL/GenBank/DDBJ whole genome shotgun (WGS) entry which is preliminary data.</text>
</comment>
<proteinExistence type="predicted"/>
<protein>
    <recommendedName>
        <fullName evidence="4">Nutrient deprivation-induced protein</fullName>
    </recommendedName>
</protein>